<evidence type="ECO:0000256" key="4">
    <source>
        <dbReference type="ARBA" id="ARBA00023315"/>
    </source>
</evidence>
<name>D5CQ98_SIDLE</name>
<dbReference type="Pfam" id="PF00132">
    <property type="entry name" value="Hexapep"/>
    <property type="match status" value="1"/>
</dbReference>
<dbReference type="PROSITE" id="PS00101">
    <property type="entry name" value="HEXAPEP_TRANSFERASES"/>
    <property type="match status" value="1"/>
</dbReference>
<dbReference type="eggNOG" id="COG0110">
    <property type="taxonomic scope" value="Bacteria"/>
</dbReference>
<keyword evidence="2 8" id="KW-0808">Transferase</keyword>
<proteinExistence type="inferred from homology"/>
<evidence type="ECO:0000313" key="8">
    <source>
        <dbReference type="EMBL" id="ADE13119.1"/>
    </source>
</evidence>
<evidence type="ECO:0000256" key="5">
    <source>
        <dbReference type="PIRSR" id="PIRSR620019-1"/>
    </source>
</evidence>
<dbReference type="InterPro" id="IPR041561">
    <property type="entry name" value="PglD_N"/>
</dbReference>
<dbReference type="Gene3D" id="3.40.50.20">
    <property type="match status" value="1"/>
</dbReference>
<dbReference type="Proteomes" id="UP000001625">
    <property type="component" value="Chromosome"/>
</dbReference>
<feature type="binding site" evidence="6">
    <location>
        <position position="153"/>
    </location>
    <ligand>
        <name>acetyl-CoA</name>
        <dbReference type="ChEBI" id="CHEBI:57288"/>
    </ligand>
</feature>
<dbReference type="RefSeq" id="WP_013031015.1">
    <property type="nucleotide sequence ID" value="NC_013959.1"/>
</dbReference>
<dbReference type="CDD" id="cd03360">
    <property type="entry name" value="LbH_AT_putative"/>
    <property type="match status" value="1"/>
</dbReference>
<dbReference type="InterPro" id="IPR018357">
    <property type="entry name" value="Hexapep_transf_CS"/>
</dbReference>
<dbReference type="InterPro" id="IPR020019">
    <property type="entry name" value="AcTrfase_PglD-like"/>
</dbReference>
<keyword evidence="3" id="KW-0677">Repeat</keyword>
<dbReference type="PANTHER" id="PTHR43300">
    <property type="entry name" value="ACETYLTRANSFERASE"/>
    <property type="match status" value="1"/>
</dbReference>
<dbReference type="KEGG" id="slt:Slit_2894"/>
<evidence type="ECO:0000256" key="6">
    <source>
        <dbReference type="PIRSR" id="PIRSR620019-2"/>
    </source>
</evidence>
<dbReference type="Pfam" id="PF17836">
    <property type="entry name" value="PglD_N"/>
    <property type="match status" value="1"/>
</dbReference>
<dbReference type="OrthoDB" id="9794407at2"/>
<dbReference type="GO" id="GO:0016746">
    <property type="term" value="F:acyltransferase activity"/>
    <property type="evidence" value="ECO:0007669"/>
    <property type="project" value="UniProtKB-KW"/>
</dbReference>
<reference evidence="8 9" key="1">
    <citation type="submission" date="2010-03" db="EMBL/GenBank/DDBJ databases">
        <title>Complete sequence of Sideroxydans lithotrophicus ES-1.</title>
        <authorList>
            <consortium name="US DOE Joint Genome Institute"/>
            <person name="Lucas S."/>
            <person name="Copeland A."/>
            <person name="Lapidus A."/>
            <person name="Cheng J.-F."/>
            <person name="Bruce D."/>
            <person name="Goodwin L."/>
            <person name="Pitluck S."/>
            <person name="Munk A.C."/>
            <person name="Detter J.C."/>
            <person name="Han C."/>
            <person name="Tapia R."/>
            <person name="Larimer F."/>
            <person name="Land M."/>
            <person name="Hauser L."/>
            <person name="Kyrpides N."/>
            <person name="Ivanova N."/>
            <person name="Emerson D."/>
            <person name="Woyke T."/>
        </authorList>
    </citation>
    <scope>NUCLEOTIDE SEQUENCE [LARGE SCALE GENOMIC DNA]</scope>
    <source>
        <strain evidence="8 9">ES-1</strain>
    </source>
</reference>
<feature type="domain" description="PglD N-terminal" evidence="7">
    <location>
        <begin position="7"/>
        <end position="76"/>
    </location>
</feature>
<comment type="similarity">
    <text evidence="1">Belongs to the transferase hexapeptide repeat family.</text>
</comment>
<dbReference type="InterPro" id="IPR011004">
    <property type="entry name" value="Trimer_LpxA-like_sf"/>
</dbReference>
<evidence type="ECO:0000256" key="1">
    <source>
        <dbReference type="ARBA" id="ARBA00007274"/>
    </source>
</evidence>
<keyword evidence="9" id="KW-1185">Reference proteome</keyword>
<dbReference type="PANTHER" id="PTHR43300:SF7">
    <property type="entry name" value="UDP-N-ACETYLBACILLOSAMINE N-ACETYLTRANSFERASE"/>
    <property type="match status" value="1"/>
</dbReference>
<dbReference type="InterPro" id="IPR050179">
    <property type="entry name" value="Trans_hexapeptide_repeat"/>
</dbReference>
<dbReference type="Gene3D" id="2.160.10.10">
    <property type="entry name" value="Hexapeptide repeat proteins"/>
    <property type="match status" value="1"/>
</dbReference>
<dbReference type="HOGENOM" id="CLU_081811_2_0_4"/>
<keyword evidence="4 8" id="KW-0012">Acyltransferase</keyword>
<accession>D5CQ98</accession>
<dbReference type="STRING" id="580332.Slit_2894"/>
<sequence>MAPKKYIIWGAKGHALVLEEIVRAQGGEVIALFDNSPDANSSLMGIEIHIGLEAYEAWSQKLKGRKDINAIAAIGGASGSDRRNFLELFRKSGFRTPTLVHENAIVSTSARVGENCHVLAGSVISPMAELGEACIINTKASVDHECILGAGVHIAPGATLCGCVQVGENTLIGAGSVVLPRIRIGANVIVGAGSVVTRDIPDRVVAFGNPAKIVKTIL</sequence>
<dbReference type="AlphaFoldDB" id="D5CQ98"/>
<dbReference type="InterPro" id="IPR001451">
    <property type="entry name" value="Hexapep"/>
</dbReference>
<organism evidence="8 9">
    <name type="scientific">Sideroxydans lithotrophicus (strain ES-1)</name>
    <dbReference type="NCBI Taxonomy" id="580332"/>
    <lineage>
        <taxon>Bacteria</taxon>
        <taxon>Pseudomonadati</taxon>
        <taxon>Pseudomonadota</taxon>
        <taxon>Betaproteobacteria</taxon>
        <taxon>Nitrosomonadales</taxon>
        <taxon>Gallionellaceae</taxon>
        <taxon>Sideroxydans</taxon>
    </lineage>
</organism>
<evidence type="ECO:0000259" key="7">
    <source>
        <dbReference type="Pfam" id="PF17836"/>
    </source>
</evidence>
<feature type="binding site" evidence="6">
    <location>
        <position position="75"/>
    </location>
    <ligand>
        <name>substrate</name>
    </ligand>
</feature>
<feature type="site" description="Increases basicity of active site His" evidence="5">
    <location>
        <position position="145"/>
    </location>
</feature>
<dbReference type="Pfam" id="PF14602">
    <property type="entry name" value="Hexapep_2"/>
    <property type="match status" value="1"/>
</dbReference>
<dbReference type="EMBL" id="CP001965">
    <property type="protein sequence ID" value="ADE13119.1"/>
    <property type="molecule type" value="Genomic_DNA"/>
</dbReference>
<evidence type="ECO:0000313" key="9">
    <source>
        <dbReference type="Proteomes" id="UP000001625"/>
    </source>
</evidence>
<dbReference type="SUPFAM" id="SSF51161">
    <property type="entry name" value="Trimeric LpxA-like enzymes"/>
    <property type="match status" value="1"/>
</dbReference>
<dbReference type="NCBIfam" id="TIGR03570">
    <property type="entry name" value="NeuD_NnaD"/>
    <property type="match status" value="1"/>
</dbReference>
<evidence type="ECO:0000256" key="3">
    <source>
        <dbReference type="ARBA" id="ARBA00022737"/>
    </source>
</evidence>
<evidence type="ECO:0000256" key="2">
    <source>
        <dbReference type="ARBA" id="ARBA00022679"/>
    </source>
</evidence>
<feature type="active site" description="Proton acceptor" evidence="5">
    <location>
        <position position="144"/>
    </location>
</feature>
<protein>
    <submittedName>
        <fullName evidence="8">Sugar O-acyltransferase, sialic acid O-acetyltransferase NeuD family</fullName>
    </submittedName>
</protein>
<gene>
    <name evidence="8" type="ordered locus">Slit_2894</name>
</gene>